<dbReference type="Gene3D" id="3.40.50.300">
    <property type="entry name" value="P-loop containing nucleotide triphosphate hydrolases"/>
    <property type="match status" value="1"/>
</dbReference>
<protein>
    <submittedName>
        <fullName evidence="1">Sulfotransferase</fullName>
    </submittedName>
</protein>
<proteinExistence type="predicted"/>
<accession>A0A941JSS9</accession>
<dbReference type="InterPro" id="IPR052736">
    <property type="entry name" value="Stf3_sulfotransferase"/>
</dbReference>
<evidence type="ECO:0000313" key="2">
    <source>
        <dbReference type="Proteomes" id="UP000767446"/>
    </source>
</evidence>
<name>A0A941JSS9_9CHRO</name>
<dbReference type="InterPro" id="IPR027417">
    <property type="entry name" value="P-loop_NTPase"/>
</dbReference>
<evidence type="ECO:0000313" key="1">
    <source>
        <dbReference type="EMBL" id="MBR8827307.1"/>
    </source>
</evidence>
<reference evidence="1" key="1">
    <citation type="submission" date="2021-02" db="EMBL/GenBank/DDBJ databases">
        <title>Metagenome analyses of Stigonema ocellatum DSM 106950, Chlorogloea purpurea SAG 13.99 and Gomphosphaeria aponina DSM 107014.</title>
        <authorList>
            <person name="Marter P."/>
            <person name="Huang S."/>
        </authorList>
    </citation>
    <scope>NUCLEOTIDE SEQUENCE</scope>
    <source>
        <strain evidence="1">JP213</strain>
    </source>
</reference>
<organism evidence="1 2">
    <name type="scientific">Gomphosphaeria aponina SAG 52.96 = DSM 107014</name>
    <dbReference type="NCBI Taxonomy" id="1521640"/>
    <lineage>
        <taxon>Bacteria</taxon>
        <taxon>Bacillati</taxon>
        <taxon>Cyanobacteriota</taxon>
        <taxon>Cyanophyceae</taxon>
        <taxon>Oscillatoriophycideae</taxon>
        <taxon>Chroococcales</taxon>
        <taxon>Gomphosphaeriaceae</taxon>
        <taxon>Gomphosphaeria</taxon>
    </lineage>
</organism>
<dbReference type="SUPFAM" id="SSF52540">
    <property type="entry name" value="P-loop containing nucleoside triphosphate hydrolases"/>
    <property type="match status" value="1"/>
</dbReference>
<gene>
    <name evidence="1" type="ORF">DSM107014_05275</name>
</gene>
<dbReference type="Proteomes" id="UP000767446">
    <property type="component" value="Unassembled WGS sequence"/>
</dbReference>
<dbReference type="PANTHER" id="PTHR36451:SF1">
    <property type="entry name" value="OMEGA-HYDROXY-BETA-DIHYDROMENAQUINONE-9 SULFOTRANSFERASE STF3"/>
    <property type="match status" value="1"/>
</dbReference>
<dbReference type="Pfam" id="PF13469">
    <property type="entry name" value="Sulfotransfer_3"/>
    <property type="match status" value="1"/>
</dbReference>
<sequence length="285" mass="33584">MKDPIIILGPGRCGSTLLQRILNTSADMTIWGEHGGFMKGLAQSYFMLTESELLKRNIYGRERITPSMVIGAFTDYGESINWVNSFNNEIVRERYTELIVKLLNNGLDVEKTSWGFKEILYNKNDRTMDMWLELFPKTKVVFSLRHPYDVIRSMIVSWENPKLLKEQLETNNLNEIKESSLRYAARWNNVVSSFQYWINEKEIIYKVEKYEDLMEKPKKSIKDIFQFIEIEMPATALEPMSVRVEASQKLDYEKEVRRIVYEMGQEIWQIVGSTAEYFGYEEKEI</sequence>
<dbReference type="AlphaFoldDB" id="A0A941JSS9"/>
<comment type="caution">
    <text evidence="1">The sequence shown here is derived from an EMBL/GenBank/DDBJ whole genome shotgun (WGS) entry which is preliminary data.</text>
</comment>
<dbReference type="PANTHER" id="PTHR36451">
    <property type="entry name" value="PAPS-DEPENDENT SULFOTRANSFERASE STF3"/>
    <property type="match status" value="1"/>
</dbReference>
<dbReference type="EMBL" id="JADQBC010000026">
    <property type="protein sequence ID" value="MBR8827307.1"/>
    <property type="molecule type" value="Genomic_DNA"/>
</dbReference>